<dbReference type="EMBL" id="CP058561">
    <property type="protein sequence ID" value="QUH31507.1"/>
    <property type="molecule type" value="Genomic_DNA"/>
</dbReference>
<dbReference type="InterPro" id="IPR036746">
    <property type="entry name" value="TT1725-like_sf"/>
</dbReference>
<dbReference type="Proteomes" id="UP000677305">
    <property type="component" value="Chromosome"/>
</dbReference>
<reference evidence="1 2" key="1">
    <citation type="submission" date="2020-07" db="EMBL/GenBank/DDBJ databases">
        <title>Vallitalea guaymasensis genome.</title>
        <authorList>
            <person name="Postec A."/>
        </authorList>
    </citation>
    <scope>NUCLEOTIDE SEQUENCE [LARGE SCALE GENOMIC DNA]</scope>
    <source>
        <strain evidence="1 2">Ra1766G1</strain>
    </source>
</reference>
<dbReference type="RefSeq" id="WP_113675150.1">
    <property type="nucleotide sequence ID" value="NZ_CAJXUH010000007.1"/>
</dbReference>
<gene>
    <name evidence="1" type="ORF">HYG85_22290</name>
</gene>
<protein>
    <submittedName>
        <fullName evidence="1">DUF503 domain-containing protein</fullName>
    </submittedName>
</protein>
<evidence type="ECO:0000313" key="1">
    <source>
        <dbReference type="EMBL" id="QUH31507.1"/>
    </source>
</evidence>
<accession>A0A8J8SE51</accession>
<dbReference type="PANTHER" id="PTHR36441">
    <property type="entry name" value="HYPOTHETICAL CYTOSOLIC PROTEIN"/>
    <property type="match status" value="1"/>
</dbReference>
<dbReference type="PANTHER" id="PTHR36441:SF1">
    <property type="entry name" value="DUF503 DOMAIN-CONTAINING PROTEIN"/>
    <property type="match status" value="1"/>
</dbReference>
<sequence>MNVKTVTITILILDSNSLKDKRSVIKSIIHKTHNKFNVSIAEVKDNDILNQGVLGLSIVSSNTQTTEQIFYSIIDFIEDDYPVEIVEISDY</sequence>
<dbReference type="OrthoDB" id="9809023at2"/>
<proteinExistence type="predicted"/>
<name>A0A8J8SE51_9FIRM</name>
<dbReference type="AlphaFoldDB" id="A0A8J8SE51"/>
<dbReference type="Pfam" id="PF04456">
    <property type="entry name" value="DUF503"/>
    <property type="match status" value="1"/>
</dbReference>
<keyword evidence="2" id="KW-1185">Reference proteome</keyword>
<organism evidence="1 2">
    <name type="scientific">Vallitalea guaymasensis</name>
    <dbReference type="NCBI Taxonomy" id="1185412"/>
    <lineage>
        <taxon>Bacteria</taxon>
        <taxon>Bacillati</taxon>
        <taxon>Bacillota</taxon>
        <taxon>Clostridia</taxon>
        <taxon>Lachnospirales</taxon>
        <taxon>Vallitaleaceae</taxon>
        <taxon>Vallitalea</taxon>
    </lineage>
</organism>
<evidence type="ECO:0000313" key="2">
    <source>
        <dbReference type="Proteomes" id="UP000677305"/>
    </source>
</evidence>
<dbReference type="KEGG" id="vgu:HYG85_22290"/>
<dbReference type="SUPFAM" id="SSF103007">
    <property type="entry name" value="Hypothetical protein TT1725"/>
    <property type="match status" value="1"/>
</dbReference>
<dbReference type="InterPro" id="IPR007546">
    <property type="entry name" value="DUF503"/>
</dbReference>
<dbReference type="Gene3D" id="3.30.70.1120">
    <property type="entry name" value="TT1725-like"/>
    <property type="match status" value="1"/>
</dbReference>